<evidence type="ECO:0000256" key="14">
    <source>
        <dbReference type="SAM" id="SignalP"/>
    </source>
</evidence>
<dbReference type="Pfam" id="PF00560">
    <property type="entry name" value="LRR_1"/>
    <property type="match status" value="12"/>
</dbReference>
<dbReference type="PANTHER" id="PTHR48063:SF48">
    <property type="entry name" value="LRR RECEPTOR-LIKE SERINE_THREONINE-PROTEIN KINASE FLS2"/>
    <property type="match status" value="1"/>
</dbReference>
<dbReference type="SUPFAM" id="SSF52047">
    <property type="entry name" value="RNI-like"/>
    <property type="match status" value="2"/>
</dbReference>
<dbReference type="PROSITE" id="PS51450">
    <property type="entry name" value="LRR"/>
    <property type="match status" value="1"/>
</dbReference>
<dbReference type="Gene3D" id="3.80.10.10">
    <property type="entry name" value="Ribonuclease Inhibitor"/>
    <property type="match status" value="5"/>
</dbReference>
<evidence type="ECO:0000313" key="17">
    <source>
        <dbReference type="Proteomes" id="UP000694886"/>
    </source>
</evidence>
<evidence type="ECO:0000256" key="5">
    <source>
        <dbReference type="ARBA" id="ARBA00022614"/>
    </source>
</evidence>
<name>A0AB32WBA8_THECC</name>
<comment type="subcellular location">
    <subcellularLocation>
        <location evidence="1">Cell membrane</location>
        <topology evidence="1">Single-pass type I membrane protein</topology>
    </subcellularLocation>
</comment>
<keyword evidence="11" id="KW-0675">Receptor</keyword>
<gene>
    <name evidence="18" type="primary">LOC18600110</name>
</gene>
<dbReference type="Pfam" id="PF08263">
    <property type="entry name" value="LRRNT_2"/>
    <property type="match status" value="1"/>
</dbReference>
<keyword evidence="8" id="KW-0677">Repeat</keyword>
<feature type="signal peptide" evidence="14">
    <location>
        <begin position="1"/>
        <end position="22"/>
    </location>
</feature>
<evidence type="ECO:0000259" key="15">
    <source>
        <dbReference type="Pfam" id="PF08263"/>
    </source>
</evidence>
<dbReference type="FunFam" id="3.80.10.10:FF:000095">
    <property type="entry name" value="LRR receptor-like serine/threonine-protein kinase GSO1"/>
    <property type="match status" value="1"/>
</dbReference>
<dbReference type="InterPro" id="IPR032675">
    <property type="entry name" value="LRR_dom_sf"/>
</dbReference>
<keyword evidence="3" id="KW-1003">Cell membrane</keyword>
<dbReference type="SMART" id="SM00369">
    <property type="entry name" value="LRR_TYP"/>
    <property type="match status" value="11"/>
</dbReference>
<keyword evidence="7 14" id="KW-0732">Signal</keyword>
<dbReference type="RefSeq" id="XP_017976070.1">
    <property type="nucleotide sequence ID" value="XM_018120581.1"/>
</dbReference>
<evidence type="ECO:0000256" key="9">
    <source>
        <dbReference type="ARBA" id="ARBA00022989"/>
    </source>
</evidence>
<dbReference type="Gramene" id="Tc05v2_t022830.2">
    <property type="protein sequence ID" value="Tc05v2_p022830.2"/>
    <property type="gene ID" value="Tc05v2_g022830"/>
</dbReference>
<dbReference type="GO" id="GO:0005886">
    <property type="term" value="C:plasma membrane"/>
    <property type="evidence" value="ECO:0007669"/>
    <property type="project" value="UniProtKB-SubCell"/>
</dbReference>
<reference evidence="18" key="2">
    <citation type="submission" date="2025-08" db="UniProtKB">
        <authorList>
            <consortium name="RefSeq"/>
        </authorList>
    </citation>
    <scope>IDENTIFICATION</scope>
</reference>
<dbReference type="AlphaFoldDB" id="A0AB32WBA8"/>
<dbReference type="GO" id="GO:0007165">
    <property type="term" value="P:signal transduction"/>
    <property type="evidence" value="ECO:0007669"/>
    <property type="project" value="UniProtKB-ARBA"/>
</dbReference>
<dbReference type="FunFam" id="3.80.10.10:FF:000111">
    <property type="entry name" value="LRR receptor-like serine/threonine-protein kinase ERECTA"/>
    <property type="match status" value="1"/>
</dbReference>
<evidence type="ECO:0000256" key="6">
    <source>
        <dbReference type="ARBA" id="ARBA00022692"/>
    </source>
</evidence>
<feature type="domain" description="Leucine-rich repeat-containing N-terminal plant-type" evidence="15">
    <location>
        <begin position="36"/>
        <end position="74"/>
    </location>
</feature>
<reference evidence="17" key="1">
    <citation type="journal article" date="1997" name="Nucleic Acids Res.">
        <title>tRNAscan-SE: a program for improved detection of transfer RNA genes in genomic sequence.</title>
        <authorList>
            <person name="Lowe T.M."/>
            <person name="Eddy S.R."/>
        </authorList>
    </citation>
    <scope>NUCLEOTIDE SEQUENCE [LARGE SCALE GENOMIC DNA]</scope>
    <source>
        <strain evidence="17">r\B97-61/B2</strain>
    </source>
</reference>
<evidence type="ECO:0000313" key="18">
    <source>
        <dbReference type="RefSeq" id="XP_017976070.1"/>
    </source>
</evidence>
<dbReference type="SUPFAM" id="SSF52058">
    <property type="entry name" value="L domain-like"/>
    <property type="match status" value="2"/>
</dbReference>
<evidence type="ECO:0000256" key="7">
    <source>
        <dbReference type="ARBA" id="ARBA00022729"/>
    </source>
</evidence>
<evidence type="ECO:0000256" key="3">
    <source>
        <dbReference type="ARBA" id="ARBA00022475"/>
    </source>
</evidence>
<dbReference type="InterPro" id="IPR003591">
    <property type="entry name" value="Leu-rich_rpt_typical-subtyp"/>
</dbReference>
<dbReference type="FunFam" id="3.80.10.10:FF:000041">
    <property type="entry name" value="LRR receptor-like serine/threonine-protein kinase ERECTA"/>
    <property type="match status" value="1"/>
</dbReference>
<evidence type="ECO:0000256" key="13">
    <source>
        <dbReference type="SAM" id="Phobius"/>
    </source>
</evidence>
<accession>A0AB32WBA8</accession>
<protein>
    <submittedName>
        <fullName evidence="18">LRR receptor-like serine/threonine-protein kinase GSO2 isoform X1</fullName>
    </submittedName>
</protein>
<evidence type="ECO:0000259" key="16">
    <source>
        <dbReference type="Pfam" id="PF23598"/>
    </source>
</evidence>
<comment type="similarity">
    <text evidence="2">Belongs to the RLP family.</text>
</comment>
<sequence>MNANMRAVTIFIIGFLTLAATGITFCDGKSSVLCIESERQALLKFKQDIIDRSNRLSAWADGGDCCNWVGVSCDNLTGHVYKLDLRPSSISDYASDAEIGVYWRTMLRGRINPSLLLLKHLSHLDLSLNNFGGLQIPQFLGSMESLTYLDLSKAGFGGALPHQLGNLSKLQHLNLGVTNFRYRLVEARNLQWLSGLSSLQYLDLSGVDLSKATDWLQVTNKLPSLVELHLSACFLDNDPSPITVNYTSLSTLDLSNNYISPSVPMWIFSLGSLVSLDLSVNSFEGLIPNSFQNMSSLKFLDLSINSFNSSIPGWLFSLNHLEFLSLRGNLLQGKIPTAIGNLSSIISLDLAGNQLEGILPTSVENLFNLRQLDLSDNKIDQETSEVLQSLSRCCSDDLRSLNMANNNLTGHLSDELGQFKSLSNLFLSQNSISGLIPASLGNLSSLKYIDISDNQLDGSLPQSLGQLMSLEYLNIAYNLLDGVVSEVVFSNLTRLRVFKATQNKLKFEAKSSWAPPFQCQTIEMGYWFLGPKFPTWLQFQTDLSTLDISSAGISDVVPSWFWNFTPKLVSLNISHNQLEGEIPFLSVHKLVDLRSNRFTGPLPRVLPDVATLFFSNNSFSGSLSHFLCDYELGEPKLFLLQLETNLLSGDIPDCWENWRGIQVLNMGNNNLTGKIPDSLGSLGFMFLNLRNNKLSGELPLSLQNNTRLFMLDVGENQFSGSIPKWMGESLSNLVILSLRSNSFAGHIPEELCQLSSLQILDLGDNKISGAIPKCFKDFTAMATKPNNTDAVIDFFVEGEFIRSELLVMKGRVNEYSTTLSLVTTMDLSNNNLVGEIPKELASLAGLQFLNLSRNSFTGRIPDHIGNMRLLESLDFSKNHLQGSIPASFSNLNFLSHLNLSYNNLRGRIPTSTQLQSFDRFSYIGNQLCGPPVTENCSGKIETPTNVTNEGGHEEDEGWFEKYGIYVTVVLGYVVGFWGVVAPLYFIKSWGLAYYEKVDAIGLKLSNLWGRLVPNCT</sequence>
<organism evidence="17 18">
    <name type="scientific">Theobroma cacao</name>
    <name type="common">Cacao</name>
    <name type="synonym">Cocoa</name>
    <dbReference type="NCBI Taxonomy" id="3641"/>
    <lineage>
        <taxon>Eukaryota</taxon>
        <taxon>Viridiplantae</taxon>
        <taxon>Streptophyta</taxon>
        <taxon>Embryophyta</taxon>
        <taxon>Tracheophyta</taxon>
        <taxon>Spermatophyta</taxon>
        <taxon>Magnoliopsida</taxon>
        <taxon>eudicotyledons</taxon>
        <taxon>Gunneridae</taxon>
        <taxon>Pentapetalae</taxon>
        <taxon>rosids</taxon>
        <taxon>malvids</taxon>
        <taxon>Malvales</taxon>
        <taxon>Malvaceae</taxon>
        <taxon>Byttnerioideae</taxon>
        <taxon>Theobroma</taxon>
    </lineage>
</organism>
<evidence type="ECO:0000256" key="12">
    <source>
        <dbReference type="ARBA" id="ARBA00023180"/>
    </source>
</evidence>
<dbReference type="GeneID" id="18600110"/>
<evidence type="ECO:0000256" key="11">
    <source>
        <dbReference type="ARBA" id="ARBA00023170"/>
    </source>
</evidence>
<dbReference type="Proteomes" id="UP000694886">
    <property type="component" value="Chromosome 5"/>
</dbReference>
<dbReference type="PANTHER" id="PTHR48063">
    <property type="entry name" value="LRR RECEPTOR-LIKE KINASE"/>
    <property type="match status" value="1"/>
</dbReference>
<evidence type="ECO:0000256" key="8">
    <source>
        <dbReference type="ARBA" id="ARBA00022737"/>
    </source>
</evidence>
<dbReference type="SMART" id="SM00365">
    <property type="entry name" value="LRR_SD22"/>
    <property type="match status" value="6"/>
</dbReference>
<keyword evidence="12" id="KW-0325">Glycoprotein</keyword>
<dbReference type="Pfam" id="PF13855">
    <property type="entry name" value="LRR_8"/>
    <property type="match status" value="1"/>
</dbReference>
<evidence type="ECO:0000256" key="1">
    <source>
        <dbReference type="ARBA" id="ARBA00004251"/>
    </source>
</evidence>
<dbReference type="InterPro" id="IPR013210">
    <property type="entry name" value="LRR_N_plant-typ"/>
</dbReference>
<evidence type="ECO:0000256" key="4">
    <source>
        <dbReference type="ARBA" id="ARBA00022553"/>
    </source>
</evidence>
<keyword evidence="10 13" id="KW-0472">Membrane</keyword>
<evidence type="ECO:0000256" key="2">
    <source>
        <dbReference type="ARBA" id="ARBA00009592"/>
    </source>
</evidence>
<feature type="chain" id="PRO_5044214578" evidence="14">
    <location>
        <begin position="23"/>
        <end position="1016"/>
    </location>
</feature>
<dbReference type="Pfam" id="PF23598">
    <property type="entry name" value="LRR_14"/>
    <property type="match status" value="1"/>
</dbReference>
<dbReference type="InterPro" id="IPR055414">
    <property type="entry name" value="LRR_R13L4/SHOC2-like"/>
</dbReference>
<keyword evidence="5" id="KW-0433">Leucine-rich repeat</keyword>
<dbReference type="FunFam" id="3.80.10.10:FF:000383">
    <property type="entry name" value="Leucine-rich repeat receptor protein kinase EMS1"/>
    <property type="match status" value="1"/>
</dbReference>
<keyword evidence="4" id="KW-0597">Phosphoprotein</keyword>
<keyword evidence="9 13" id="KW-1133">Transmembrane helix</keyword>
<dbReference type="KEGG" id="tcc:18600110"/>
<keyword evidence="6 13" id="KW-0812">Transmembrane</keyword>
<evidence type="ECO:0000256" key="10">
    <source>
        <dbReference type="ARBA" id="ARBA00023136"/>
    </source>
</evidence>
<feature type="domain" description="Disease resistance R13L4/SHOC-2-like LRR" evidence="16">
    <location>
        <begin position="118"/>
        <end position="307"/>
    </location>
</feature>
<dbReference type="InterPro" id="IPR046956">
    <property type="entry name" value="RLP23-like"/>
</dbReference>
<feature type="transmembrane region" description="Helical" evidence="13">
    <location>
        <begin position="962"/>
        <end position="986"/>
    </location>
</feature>
<proteinExistence type="inferred from homology"/>
<dbReference type="InterPro" id="IPR001611">
    <property type="entry name" value="Leu-rich_rpt"/>
</dbReference>